<gene>
    <name evidence="1" type="ORF">NO263_01070</name>
</gene>
<proteinExistence type="predicted"/>
<sequence length="66" mass="7314">LSSHQPQAIKNGNSPFEWIQKGGHVNISDILKAEIIMYSTYSLAAADHTALIYEKVCLYLSHKGVL</sequence>
<name>A0ABT3K198_9PROT</name>
<feature type="non-terminal residue" evidence="1">
    <location>
        <position position="1"/>
    </location>
</feature>
<keyword evidence="2" id="KW-1185">Reference proteome</keyword>
<protein>
    <recommendedName>
        <fullName evidence="3">Transposase</fullName>
    </recommendedName>
</protein>
<reference evidence="1 2" key="1">
    <citation type="submission" date="2022-07" db="EMBL/GenBank/DDBJ databases">
        <title>Genome stability of Gluconacetobacter entanii AV429.</title>
        <authorList>
            <person name="Trcek J."/>
            <person name="Cepec E."/>
        </authorList>
    </citation>
    <scope>NUCLEOTIDE SEQUENCE [LARGE SCALE GENOMIC DNA]</scope>
    <source>
        <strain evidence="1 2">AV429_2022</strain>
    </source>
</reference>
<organism evidence="1 2">
    <name type="scientific">Gluconacetobacter entanii</name>
    <dbReference type="NCBI Taxonomy" id="108528"/>
    <lineage>
        <taxon>Bacteria</taxon>
        <taxon>Pseudomonadati</taxon>
        <taxon>Pseudomonadota</taxon>
        <taxon>Alphaproteobacteria</taxon>
        <taxon>Acetobacterales</taxon>
        <taxon>Acetobacteraceae</taxon>
        <taxon>Gluconacetobacter</taxon>
    </lineage>
</organism>
<evidence type="ECO:0008006" key="3">
    <source>
        <dbReference type="Google" id="ProtNLM"/>
    </source>
</evidence>
<comment type="caution">
    <text evidence="1">The sequence shown here is derived from an EMBL/GenBank/DDBJ whole genome shotgun (WGS) entry which is preliminary data.</text>
</comment>
<accession>A0ABT3K198</accession>
<dbReference type="Proteomes" id="UP001526337">
    <property type="component" value="Unassembled WGS sequence"/>
</dbReference>
<evidence type="ECO:0000313" key="1">
    <source>
        <dbReference type="EMBL" id="MCW4589184.1"/>
    </source>
</evidence>
<dbReference type="RefSeq" id="WP_265176001.1">
    <property type="nucleotide sequence ID" value="NZ_JANGSQ010000063.1"/>
</dbReference>
<dbReference type="EMBL" id="JANGSQ010000063">
    <property type="protein sequence ID" value="MCW4589184.1"/>
    <property type="molecule type" value="Genomic_DNA"/>
</dbReference>
<evidence type="ECO:0000313" key="2">
    <source>
        <dbReference type="Proteomes" id="UP001526337"/>
    </source>
</evidence>